<dbReference type="InterPro" id="IPR025322">
    <property type="entry name" value="PADRE_dom"/>
</dbReference>
<dbReference type="OrthoDB" id="736928at2759"/>
<gene>
    <name evidence="2" type="ORF">HPP92_021669</name>
</gene>
<evidence type="ECO:0000313" key="2">
    <source>
        <dbReference type="EMBL" id="KAG0463193.1"/>
    </source>
</evidence>
<feature type="region of interest" description="Disordered" evidence="1">
    <location>
        <begin position="165"/>
        <end position="186"/>
    </location>
</feature>
<dbReference type="AlphaFoldDB" id="A0A835UJ05"/>
<organism evidence="2 3">
    <name type="scientific">Vanilla planifolia</name>
    <name type="common">Vanilla</name>
    <dbReference type="NCBI Taxonomy" id="51239"/>
    <lineage>
        <taxon>Eukaryota</taxon>
        <taxon>Viridiplantae</taxon>
        <taxon>Streptophyta</taxon>
        <taxon>Embryophyta</taxon>
        <taxon>Tracheophyta</taxon>
        <taxon>Spermatophyta</taxon>
        <taxon>Magnoliopsida</taxon>
        <taxon>Liliopsida</taxon>
        <taxon>Asparagales</taxon>
        <taxon>Orchidaceae</taxon>
        <taxon>Vanilloideae</taxon>
        <taxon>Vanilleae</taxon>
        <taxon>Vanilla</taxon>
    </lineage>
</organism>
<accession>A0A835UJ05</accession>
<reference evidence="2 3" key="1">
    <citation type="journal article" date="2020" name="Nat. Food">
        <title>A phased Vanilla planifolia genome enables genetic improvement of flavour and production.</title>
        <authorList>
            <person name="Hasing T."/>
            <person name="Tang H."/>
            <person name="Brym M."/>
            <person name="Khazi F."/>
            <person name="Huang T."/>
            <person name="Chambers A.H."/>
        </authorList>
    </citation>
    <scope>NUCLEOTIDE SEQUENCE [LARGE SCALE GENOMIC DNA]</scope>
    <source>
        <tissue evidence="2">Leaf</tissue>
    </source>
</reference>
<proteinExistence type="predicted"/>
<sequence length="186" mass="20003">MIFCCLPAASGRRSAPSNMIRVVDLHGHVEFFYPSTTVEHAIGKSPRDIAVWTAARLISSLRIPLRPEDELLPGVLYFVLPHAAVSQADSSLACLASLIRRLTAIANRSNPDSVPKRVAAVAAVASEAEPAGSVVASARPHSWRPRLDTIEELLSVGWSNLTSSTFRSDSPASYLQTSSPSSRDRA</sequence>
<dbReference type="EMBL" id="JADCNM010000011">
    <property type="protein sequence ID" value="KAG0463193.1"/>
    <property type="molecule type" value="Genomic_DNA"/>
</dbReference>
<dbReference type="Proteomes" id="UP000639772">
    <property type="component" value="Chromosome 11"/>
</dbReference>
<dbReference type="Pfam" id="PF14009">
    <property type="entry name" value="PADRE"/>
    <property type="match status" value="1"/>
</dbReference>
<evidence type="ECO:0000313" key="3">
    <source>
        <dbReference type="Proteomes" id="UP000639772"/>
    </source>
</evidence>
<protein>
    <submittedName>
        <fullName evidence="2">Uncharacterized protein</fullName>
    </submittedName>
</protein>
<name>A0A835UJ05_VANPL</name>
<comment type="caution">
    <text evidence="2">The sequence shown here is derived from an EMBL/GenBank/DDBJ whole genome shotgun (WGS) entry which is preliminary data.</text>
</comment>
<evidence type="ECO:0000256" key="1">
    <source>
        <dbReference type="SAM" id="MobiDB-lite"/>
    </source>
</evidence>